<reference evidence="2 3" key="1">
    <citation type="journal article" date="2009" name="PLoS Genet.">
        <title>Genomic analysis of the basal lineage fungus Rhizopus oryzae reveals a whole-genome duplication.</title>
        <authorList>
            <person name="Ma L.-J."/>
            <person name="Ibrahim A.S."/>
            <person name="Skory C."/>
            <person name="Grabherr M.G."/>
            <person name="Burger G."/>
            <person name="Butler M."/>
            <person name="Elias M."/>
            <person name="Idnurm A."/>
            <person name="Lang B.F."/>
            <person name="Sone T."/>
            <person name="Abe A."/>
            <person name="Calvo S.E."/>
            <person name="Corrochano L.M."/>
            <person name="Engels R."/>
            <person name="Fu J."/>
            <person name="Hansberg W."/>
            <person name="Kim J.-M."/>
            <person name="Kodira C.D."/>
            <person name="Koehrsen M.J."/>
            <person name="Liu B."/>
            <person name="Miranda-Saavedra D."/>
            <person name="O'Leary S."/>
            <person name="Ortiz-Castellanos L."/>
            <person name="Poulter R."/>
            <person name="Rodriguez-Romero J."/>
            <person name="Ruiz-Herrera J."/>
            <person name="Shen Y.-Q."/>
            <person name="Zeng Q."/>
            <person name="Galagan J."/>
            <person name="Birren B.W."/>
            <person name="Cuomo C.A."/>
            <person name="Wickes B.L."/>
        </authorList>
    </citation>
    <scope>NUCLEOTIDE SEQUENCE [LARGE SCALE GENOMIC DNA]</scope>
    <source>
        <strain evidence="3">RA 99-880 / ATCC MYA-4621 / FGSC 9543 / NRRL 43880</strain>
    </source>
</reference>
<gene>
    <name evidence="2" type="ORF">RO3G_07346</name>
</gene>
<keyword evidence="1" id="KW-1133">Transmembrane helix</keyword>
<keyword evidence="1" id="KW-0472">Membrane</keyword>
<dbReference type="AlphaFoldDB" id="I1C2G1"/>
<keyword evidence="1" id="KW-0812">Transmembrane</keyword>
<dbReference type="Proteomes" id="UP000009138">
    <property type="component" value="Unassembled WGS sequence"/>
</dbReference>
<organism evidence="2 3">
    <name type="scientific">Rhizopus delemar (strain RA 99-880 / ATCC MYA-4621 / FGSC 9543 / NRRL 43880)</name>
    <name type="common">Mucormycosis agent</name>
    <name type="synonym">Rhizopus arrhizus var. delemar</name>
    <dbReference type="NCBI Taxonomy" id="246409"/>
    <lineage>
        <taxon>Eukaryota</taxon>
        <taxon>Fungi</taxon>
        <taxon>Fungi incertae sedis</taxon>
        <taxon>Mucoromycota</taxon>
        <taxon>Mucoromycotina</taxon>
        <taxon>Mucoromycetes</taxon>
        <taxon>Mucorales</taxon>
        <taxon>Mucorineae</taxon>
        <taxon>Rhizopodaceae</taxon>
        <taxon>Rhizopus</taxon>
    </lineage>
</organism>
<protein>
    <submittedName>
        <fullName evidence="2">Uncharacterized protein</fullName>
    </submittedName>
</protein>
<dbReference type="VEuPathDB" id="FungiDB:RO3G_07346"/>
<evidence type="ECO:0000313" key="3">
    <source>
        <dbReference type="Proteomes" id="UP000009138"/>
    </source>
</evidence>
<accession>I1C2G1</accession>
<dbReference type="InParanoid" id="I1C2G1"/>
<evidence type="ECO:0000313" key="2">
    <source>
        <dbReference type="EMBL" id="EIE82641.1"/>
    </source>
</evidence>
<evidence type="ECO:0000256" key="1">
    <source>
        <dbReference type="SAM" id="Phobius"/>
    </source>
</evidence>
<dbReference type="GeneID" id="93614317"/>
<name>I1C2G1_RHIO9</name>
<proteinExistence type="predicted"/>
<dbReference type="RefSeq" id="XP_067518037.1">
    <property type="nucleotide sequence ID" value="XM_067661936.1"/>
</dbReference>
<dbReference type="EMBL" id="CH476736">
    <property type="protein sequence ID" value="EIE82641.1"/>
    <property type="molecule type" value="Genomic_DNA"/>
</dbReference>
<feature type="transmembrane region" description="Helical" evidence="1">
    <location>
        <begin position="50"/>
        <end position="68"/>
    </location>
</feature>
<sequence>MSHTLKTVNMITDERIIYKADEVIRMYGYKGMKYEHIQRFYQNEKFSTKFASLPCTVAIIASVAVNYIY</sequence>
<keyword evidence="3" id="KW-1185">Reference proteome</keyword>